<evidence type="ECO:0000256" key="5">
    <source>
        <dbReference type="ARBA" id="ARBA00023136"/>
    </source>
</evidence>
<keyword evidence="9" id="KW-1185">Reference proteome</keyword>
<feature type="transmembrane region" description="Helical" evidence="6">
    <location>
        <begin position="57"/>
        <end position="85"/>
    </location>
</feature>
<dbReference type="GO" id="GO:0016020">
    <property type="term" value="C:membrane"/>
    <property type="evidence" value="ECO:0007669"/>
    <property type="project" value="UniProtKB-SubCell"/>
</dbReference>
<dbReference type="PANTHER" id="PTHR48017">
    <property type="entry name" value="OS05G0424000 PROTEIN-RELATED"/>
    <property type="match status" value="1"/>
</dbReference>
<evidence type="ECO:0000313" key="10">
    <source>
        <dbReference type="WBParaSite" id="HPLM_0002069101-mRNA-1"/>
    </source>
</evidence>
<sequence length="151" mass="16819">MVLCQFATFTLFRISLQKLCGRTVSFITPKANEFLVIVILAVVILPFTFLRSPGEFWGVVVIAMATTVIAVLSILIGIFLFAFSGHYVFPTIQHDMKNPHEFTKSVAVGFFLVVLLYMPLSVMGYVVYGSSLESSVIYSIQTGYLQVTVKF</sequence>
<dbReference type="OrthoDB" id="655540at2759"/>
<evidence type="ECO:0000256" key="2">
    <source>
        <dbReference type="ARBA" id="ARBA00022448"/>
    </source>
</evidence>
<evidence type="ECO:0000313" key="9">
    <source>
        <dbReference type="Proteomes" id="UP000268014"/>
    </source>
</evidence>
<organism evidence="10">
    <name type="scientific">Haemonchus placei</name>
    <name type="common">Barber's pole worm</name>
    <dbReference type="NCBI Taxonomy" id="6290"/>
    <lineage>
        <taxon>Eukaryota</taxon>
        <taxon>Metazoa</taxon>
        <taxon>Ecdysozoa</taxon>
        <taxon>Nematoda</taxon>
        <taxon>Chromadorea</taxon>
        <taxon>Rhabditida</taxon>
        <taxon>Rhabditina</taxon>
        <taxon>Rhabditomorpha</taxon>
        <taxon>Strongyloidea</taxon>
        <taxon>Trichostrongylidae</taxon>
        <taxon>Haemonchus</taxon>
    </lineage>
</organism>
<keyword evidence="2" id="KW-0813">Transport</keyword>
<name>A0A0N4X8J9_HAEPC</name>
<gene>
    <name evidence="8" type="ORF">HPLM_LOCUS20683</name>
</gene>
<dbReference type="Pfam" id="PF01490">
    <property type="entry name" value="Aa_trans"/>
    <property type="match status" value="1"/>
</dbReference>
<feature type="domain" description="Amino acid transporter transmembrane" evidence="7">
    <location>
        <begin position="70"/>
        <end position="150"/>
    </location>
</feature>
<evidence type="ECO:0000259" key="7">
    <source>
        <dbReference type="Pfam" id="PF01490"/>
    </source>
</evidence>
<keyword evidence="3 6" id="KW-0812">Transmembrane</keyword>
<reference evidence="8 9" key="2">
    <citation type="submission" date="2018-11" db="EMBL/GenBank/DDBJ databases">
        <authorList>
            <consortium name="Pathogen Informatics"/>
        </authorList>
    </citation>
    <scope>NUCLEOTIDE SEQUENCE [LARGE SCALE GENOMIC DNA]</scope>
    <source>
        <strain evidence="8 9">MHpl1</strain>
    </source>
</reference>
<proteinExistence type="predicted"/>
<keyword evidence="4 6" id="KW-1133">Transmembrane helix</keyword>
<dbReference type="WBParaSite" id="HPLM_0002069101-mRNA-1">
    <property type="protein sequence ID" value="HPLM_0002069101-mRNA-1"/>
    <property type="gene ID" value="HPLM_0002069101"/>
</dbReference>
<evidence type="ECO:0000313" key="8">
    <source>
        <dbReference type="EMBL" id="VDO85417.1"/>
    </source>
</evidence>
<protein>
    <submittedName>
        <fullName evidence="10">Aa_trans domain-containing protein</fullName>
    </submittedName>
</protein>
<comment type="subcellular location">
    <subcellularLocation>
        <location evidence="1">Membrane</location>
    </subcellularLocation>
</comment>
<dbReference type="AlphaFoldDB" id="A0A0N4X8J9"/>
<reference evidence="10" key="1">
    <citation type="submission" date="2017-02" db="UniProtKB">
        <authorList>
            <consortium name="WormBaseParasite"/>
        </authorList>
    </citation>
    <scope>IDENTIFICATION</scope>
</reference>
<evidence type="ECO:0000256" key="4">
    <source>
        <dbReference type="ARBA" id="ARBA00022989"/>
    </source>
</evidence>
<feature type="transmembrane region" description="Helical" evidence="6">
    <location>
        <begin position="105"/>
        <end position="128"/>
    </location>
</feature>
<feature type="transmembrane region" description="Helical" evidence="6">
    <location>
        <begin position="33"/>
        <end position="50"/>
    </location>
</feature>
<dbReference type="Proteomes" id="UP000268014">
    <property type="component" value="Unassembled WGS sequence"/>
</dbReference>
<dbReference type="STRING" id="6290.A0A0N4X8J9"/>
<accession>A0A0N4X8J9</accession>
<evidence type="ECO:0000256" key="6">
    <source>
        <dbReference type="SAM" id="Phobius"/>
    </source>
</evidence>
<evidence type="ECO:0000256" key="1">
    <source>
        <dbReference type="ARBA" id="ARBA00004370"/>
    </source>
</evidence>
<evidence type="ECO:0000256" key="3">
    <source>
        <dbReference type="ARBA" id="ARBA00022692"/>
    </source>
</evidence>
<dbReference type="InterPro" id="IPR013057">
    <property type="entry name" value="AA_transpt_TM"/>
</dbReference>
<keyword evidence="5 6" id="KW-0472">Membrane</keyword>
<dbReference type="EMBL" id="UZAF01022479">
    <property type="protein sequence ID" value="VDO85417.1"/>
    <property type="molecule type" value="Genomic_DNA"/>
</dbReference>